<accession>A0A1J4J840</accession>
<comment type="caution">
    <text evidence="10">The sequence shown here is derived from an EMBL/GenBank/DDBJ whole genome shotgun (WGS) entry which is preliminary data.</text>
</comment>
<dbReference type="GeneID" id="94825349"/>
<reference evidence="10" key="1">
    <citation type="submission" date="2016-10" db="EMBL/GenBank/DDBJ databases">
        <authorList>
            <person name="Benchimol M."/>
            <person name="Almeida L.G."/>
            <person name="Vasconcelos A.T."/>
            <person name="Perreira-Neves A."/>
            <person name="Rosa I.A."/>
            <person name="Tasca T."/>
            <person name="Bogo M.R."/>
            <person name="de Souza W."/>
        </authorList>
    </citation>
    <scope>NUCLEOTIDE SEQUENCE [LARGE SCALE GENOMIC DNA]</scope>
    <source>
        <strain evidence="10">K</strain>
    </source>
</reference>
<dbReference type="InterPro" id="IPR019312">
    <property type="entry name" value="CNOT11"/>
</dbReference>
<evidence type="ECO:0000313" key="11">
    <source>
        <dbReference type="Proteomes" id="UP000179807"/>
    </source>
</evidence>
<protein>
    <recommendedName>
        <fullName evidence="4">CCR4-NOT transcription complex subunit 11</fullName>
    </recommendedName>
</protein>
<evidence type="ECO:0000256" key="9">
    <source>
        <dbReference type="ARBA" id="ARBA00023242"/>
    </source>
</evidence>
<evidence type="ECO:0000256" key="1">
    <source>
        <dbReference type="ARBA" id="ARBA00004123"/>
    </source>
</evidence>
<keyword evidence="7" id="KW-0943">RNA-mediated gene silencing</keyword>
<dbReference type="GO" id="GO:0030014">
    <property type="term" value="C:CCR4-NOT complex"/>
    <property type="evidence" value="ECO:0007669"/>
    <property type="project" value="InterPro"/>
</dbReference>
<dbReference type="Pfam" id="PF10155">
    <property type="entry name" value="CNOT11"/>
    <property type="match status" value="1"/>
</dbReference>
<name>A0A1J4J840_9EUKA</name>
<evidence type="ECO:0000256" key="5">
    <source>
        <dbReference type="ARBA" id="ARBA00022490"/>
    </source>
</evidence>
<dbReference type="PANTHER" id="PTHR15975">
    <property type="entry name" value="CCR4-NOT TRANSCRIPTION COMPLEX SUBUNIT 11"/>
    <property type="match status" value="1"/>
</dbReference>
<evidence type="ECO:0000256" key="4">
    <source>
        <dbReference type="ARBA" id="ARBA00014872"/>
    </source>
</evidence>
<organism evidence="10 11">
    <name type="scientific">Tritrichomonas foetus</name>
    <dbReference type="NCBI Taxonomy" id="1144522"/>
    <lineage>
        <taxon>Eukaryota</taxon>
        <taxon>Metamonada</taxon>
        <taxon>Parabasalia</taxon>
        <taxon>Tritrichomonadida</taxon>
        <taxon>Tritrichomonadidae</taxon>
        <taxon>Tritrichomonas</taxon>
    </lineage>
</organism>
<dbReference type="RefSeq" id="XP_068346980.1">
    <property type="nucleotide sequence ID" value="XM_068490645.1"/>
</dbReference>
<sequence>MLSREAAKRTVSLISNMKDPVSTIHSRFSTEFSFEERVSILTCLSVLLSEAMLDHHQQIAAAWLIYSEFDDSPLNENPYAFTFSYINQIYIHNPNQFCPSLCDLIPIILSDTSLDFLRTLTIPQILHGAFSAPNSTPKTNMKEIPEVEQLPRFLVERVETDSELSNDDVLIELLTSDVLLTPFEPIFPRSPPEVMPICEAELQYISWPDNPPFFFDQNIVLNSKEAAIVLLTRATEEKLNPSEIESVLNAMKKFPTVIEATSFENSKLKTLIDLNTDIAKEYVSKSIDSRRDLIQFVTSLGISVATVEVVKHLILNQNVDDDFVQNYVVQSITAIQKIKDQQSQRVKVMFFCRFMTFLKSNNIQFNRDVLIELHSFCYDFSKKGISEAQELFQML</sequence>
<keyword evidence="11" id="KW-1185">Reference proteome</keyword>
<gene>
    <name evidence="10" type="ORF">TRFO_02365</name>
</gene>
<evidence type="ECO:0000256" key="8">
    <source>
        <dbReference type="ARBA" id="ARBA00023163"/>
    </source>
</evidence>
<dbReference type="PANTHER" id="PTHR15975:SF0">
    <property type="entry name" value="CCR4-NOT TRANSCRIPTION COMPLEX SUBUNIT 11"/>
    <property type="match status" value="1"/>
</dbReference>
<keyword evidence="5" id="KW-0963">Cytoplasm</keyword>
<dbReference type="Proteomes" id="UP000179807">
    <property type="component" value="Unassembled WGS sequence"/>
</dbReference>
<proteinExistence type="inferred from homology"/>
<dbReference type="VEuPathDB" id="TrichDB:TRFO_02365"/>
<dbReference type="AlphaFoldDB" id="A0A1J4J840"/>
<comment type="subcellular location">
    <subcellularLocation>
        <location evidence="2">Cytoplasm</location>
    </subcellularLocation>
    <subcellularLocation>
        <location evidence="1">Nucleus</location>
    </subcellularLocation>
</comment>
<keyword evidence="9" id="KW-0539">Nucleus</keyword>
<comment type="similarity">
    <text evidence="3">Belongs to the CNOT11 family.</text>
</comment>
<evidence type="ECO:0000256" key="2">
    <source>
        <dbReference type="ARBA" id="ARBA00004496"/>
    </source>
</evidence>
<evidence type="ECO:0000256" key="3">
    <source>
        <dbReference type="ARBA" id="ARBA00008030"/>
    </source>
</evidence>
<dbReference type="EMBL" id="MLAK01001370">
    <property type="protein sequence ID" value="OHS93843.1"/>
    <property type="molecule type" value="Genomic_DNA"/>
</dbReference>
<keyword evidence="8" id="KW-0804">Transcription</keyword>
<evidence type="ECO:0000313" key="10">
    <source>
        <dbReference type="EMBL" id="OHS93843.1"/>
    </source>
</evidence>
<dbReference type="GO" id="GO:0031047">
    <property type="term" value="P:regulatory ncRNA-mediated gene silencing"/>
    <property type="evidence" value="ECO:0007669"/>
    <property type="project" value="UniProtKB-KW"/>
</dbReference>
<dbReference type="GO" id="GO:0005634">
    <property type="term" value="C:nucleus"/>
    <property type="evidence" value="ECO:0007669"/>
    <property type="project" value="UniProtKB-SubCell"/>
</dbReference>
<evidence type="ECO:0000256" key="6">
    <source>
        <dbReference type="ARBA" id="ARBA00023015"/>
    </source>
</evidence>
<dbReference type="GO" id="GO:0005737">
    <property type="term" value="C:cytoplasm"/>
    <property type="evidence" value="ECO:0007669"/>
    <property type="project" value="UniProtKB-SubCell"/>
</dbReference>
<keyword evidence="6" id="KW-0805">Transcription regulation</keyword>
<dbReference type="OrthoDB" id="10265389at2759"/>
<evidence type="ECO:0000256" key="7">
    <source>
        <dbReference type="ARBA" id="ARBA00023158"/>
    </source>
</evidence>